<gene>
    <name evidence="1" type="ORF">S03H2_20527</name>
</gene>
<comment type="caution">
    <text evidence="1">The sequence shown here is derived from an EMBL/GenBank/DDBJ whole genome shotgun (WGS) entry which is preliminary data.</text>
</comment>
<protein>
    <submittedName>
        <fullName evidence="1">Uncharacterized protein</fullName>
    </submittedName>
</protein>
<accession>X1FYZ1</accession>
<evidence type="ECO:0000313" key="1">
    <source>
        <dbReference type="EMBL" id="GAH37780.1"/>
    </source>
</evidence>
<dbReference type="EMBL" id="BARU01010825">
    <property type="protein sequence ID" value="GAH37780.1"/>
    <property type="molecule type" value="Genomic_DNA"/>
</dbReference>
<reference evidence="1" key="1">
    <citation type="journal article" date="2014" name="Front. Microbiol.">
        <title>High frequency of phylogenetically diverse reductive dehalogenase-homologous genes in deep subseafloor sedimentary metagenomes.</title>
        <authorList>
            <person name="Kawai M."/>
            <person name="Futagami T."/>
            <person name="Toyoda A."/>
            <person name="Takaki Y."/>
            <person name="Nishi S."/>
            <person name="Hori S."/>
            <person name="Arai W."/>
            <person name="Tsubouchi T."/>
            <person name="Morono Y."/>
            <person name="Uchiyama I."/>
            <person name="Ito T."/>
            <person name="Fujiyama A."/>
            <person name="Inagaki F."/>
            <person name="Takami H."/>
        </authorList>
    </citation>
    <scope>NUCLEOTIDE SEQUENCE</scope>
    <source>
        <strain evidence="1">Expedition CK06-06</strain>
    </source>
</reference>
<dbReference type="AlphaFoldDB" id="X1FYZ1"/>
<name>X1FYZ1_9ZZZZ</name>
<feature type="non-terminal residue" evidence="1">
    <location>
        <position position="44"/>
    </location>
</feature>
<sequence length="44" mass="5045">MVRPEQYLRPDVARRVARLDLKAKFIVEGFLAGLHDSPYRGCSI</sequence>
<proteinExistence type="predicted"/>
<organism evidence="1">
    <name type="scientific">marine sediment metagenome</name>
    <dbReference type="NCBI Taxonomy" id="412755"/>
    <lineage>
        <taxon>unclassified sequences</taxon>
        <taxon>metagenomes</taxon>
        <taxon>ecological metagenomes</taxon>
    </lineage>
</organism>